<feature type="compositionally biased region" description="Low complexity" evidence="1">
    <location>
        <begin position="63"/>
        <end position="92"/>
    </location>
</feature>
<feature type="compositionally biased region" description="Gly residues" evidence="1">
    <location>
        <begin position="111"/>
        <end position="124"/>
    </location>
</feature>
<feature type="region of interest" description="Disordered" evidence="1">
    <location>
        <begin position="242"/>
        <end position="289"/>
    </location>
</feature>
<keyword evidence="2" id="KW-1133">Transmembrane helix</keyword>
<sequence length="600" mass="61862">MQARRAHGNAAMRHRRSLDAREPVLGLPSLPIVDPLLNPIVTGLLGGGNGNGDGGNGNGGGQPSTTIQQQPTTTAQPPSSTPTTTAPPNTGSGSSGTSGGGGTTTSPGNGNSNGNGSGNGSGSGNGAVMPMATAMEMGMGMGLGLGLIMATAALEVGVTGTQIRTVMGMGLVMGTQVTVTVEERPIMVRAAVTTTTTPEERLYQWSIPTLEFESWSSCRRCAAPQLIVHICRKPAAVTGSGVSSSAGISSGGSTGGLGGSSGGSGNTNMPPGGGNGGTTEEAGAASKPSQSLAPGAIAGIVLASLAGLLVILVLIRRRRLIQTRLRRRNQWSAVDSRSYDFGNVNSPDPTLRSARSSFATTYDQSFPSDFSHQDPQSPVPVPQMAELRDTHMAGTLNQRLSGVPTSPRSPPPPILVHIETTNDSHQLTRQDSNNSVRSITTDPYSQGQVVYLPIQDASGHSPATPMSVRPFSPSEAFSFPKPPTSAGTTRESWASAPSHMSQEGVATMNPFADPQAAVSSPVIKRPFHPNRDDELAVAAGDRVSIIQVFDDGWVAVRKHEDIEGKGKGKAESAPGLIPADCFREQGQPMRPELLGVGHGI</sequence>
<keyword evidence="2" id="KW-0812">Transmembrane</keyword>
<organism evidence="3 4">
    <name type="scientific">Marasmius tenuissimus</name>
    <dbReference type="NCBI Taxonomy" id="585030"/>
    <lineage>
        <taxon>Eukaryota</taxon>
        <taxon>Fungi</taxon>
        <taxon>Dikarya</taxon>
        <taxon>Basidiomycota</taxon>
        <taxon>Agaricomycotina</taxon>
        <taxon>Agaricomycetes</taxon>
        <taxon>Agaricomycetidae</taxon>
        <taxon>Agaricales</taxon>
        <taxon>Marasmiineae</taxon>
        <taxon>Marasmiaceae</taxon>
        <taxon>Marasmius</taxon>
    </lineage>
</organism>
<feature type="region of interest" description="Disordered" evidence="1">
    <location>
        <begin position="47"/>
        <end position="124"/>
    </location>
</feature>
<dbReference type="Proteomes" id="UP001437256">
    <property type="component" value="Unassembled WGS sequence"/>
</dbReference>
<name>A0ABR2ZY68_9AGAR</name>
<protein>
    <recommendedName>
        <fullName evidence="5">SH3 domain-containing protein</fullName>
    </recommendedName>
</protein>
<feature type="compositionally biased region" description="Gly residues" evidence="1">
    <location>
        <begin position="93"/>
        <end position="103"/>
    </location>
</feature>
<evidence type="ECO:0008006" key="5">
    <source>
        <dbReference type="Google" id="ProtNLM"/>
    </source>
</evidence>
<keyword evidence="4" id="KW-1185">Reference proteome</keyword>
<accession>A0ABR2ZY68</accession>
<feature type="compositionally biased region" description="Gly residues" evidence="1">
    <location>
        <begin position="249"/>
        <end position="277"/>
    </location>
</feature>
<dbReference type="SUPFAM" id="SSF50044">
    <property type="entry name" value="SH3-domain"/>
    <property type="match status" value="1"/>
</dbReference>
<comment type="caution">
    <text evidence="3">The sequence shown here is derived from an EMBL/GenBank/DDBJ whole genome shotgun (WGS) entry which is preliminary data.</text>
</comment>
<dbReference type="Gene3D" id="2.30.30.40">
    <property type="entry name" value="SH3 Domains"/>
    <property type="match status" value="1"/>
</dbReference>
<dbReference type="InterPro" id="IPR036028">
    <property type="entry name" value="SH3-like_dom_sf"/>
</dbReference>
<evidence type="ECO:0000313" key="4">
    <source>
        <dbReference type="Proteomes" id="UP001437256"/>
    </source>
</evidence>
<feature type="transmembrane region" description="Helical" evidence="2">
    <location>
        <begin position="296"/>
        <end position="315"/>
    </location>
</feature>
<feature type="compositionally biased region" description="Gly residues" evidence="1">
    <location>
        <begin position="47"/>
        <end position="62"/>
    </location>
</feature>
<evidence type="ECO:0000256" key="2">
    <source>
        <dbReference type="SAM" id="Phobius"/>
    </source>
</evidence>
<evidence type="ECO:0000256" key="1">
    <source>
        <dbReference type="SAM" id="MobiDB-lite"/>
    </source>
</evidence>
<keyword evidence="2" id="KW-0472">Membrane</keyword>
<gene>
    <name evidence="3" type="ORF">AAF712_006729</name>
</gene>
<dbReference type="EMBL" id="JBBXMP010000037">
    <property type="protein sequence ID" value="KAL0066298.1"/>
    <property type="molecule type" value="Genomic_DNA"/>
</dbReference>
<proteinExistence type="predicted"/>
<evidence type="ECO:0000313" key="3">
    <source>
        <dbReference type="EMBL" id="KAL0066298.1"/>
    </source>
</evidence>
<reference evidence="3 4" key="1">
    <citation type="submission" date="2024-05" db="EMBL/GenBank/DDBJ databases">
        <title>A draft genome resource for the thread blight pathogen Marasmius tenuissimus strain MS-2.</title>
        <authorList>
            <person name="Yulfo-Soto G.E."/>
            <person name="Baruah I.K."/>
            <person name="Amoako-Attah I."/>
            <person name="Bukari Y."/>
            <person name="Meinhardt L.W."/>
            <person name="Bailey B.A."/>
            <person name="Cohen S.P."/>
        </authorList>
    </citation>
    <scope>NUCLEOTIDE SEQUENCE [LARGE SCALE GENOMIC DNA]</scope>
    <source>
        <strain evidence="3 4">MS-2</strain>
    </source>
</reference>